<dbReference type="PROSITE" id="PS50883">
    <property type="entry name" value="EAL"/>
    <property type="match status" value="1"/>
</dbReference>
<gene>
    <name evidence="12" type="ORF">KP803_17855</name>
</gene>
<evidence type="ECO:0000256" key="7">
    <source>
        <dbReference type="ARBA" id="ARBA00022989"/>
    </source>
</evidence>
<dbReference type="GO" id="GO:0071111">
    <property type="term" value="F:cyclic-guanylate-specific phosphodiesterase activity"/>
    <property type="evidence" value="ECO:0007669"/>
    <property type="project" value="UniProtKB-EC"/>
</dbReference>
<dbReference type="InterPro" id="IPR035919">
    <property type="entry name" value="EAL_sf"/>
</dbReference>
<dbReference type="Pfam" id="PF00563">
    <property type="entry name" value="EAL"/>
    <property type="match status" value="1"/>
</dbReference>
<evidence type="ECO:0000259" key="11">
    <source>
        <dbReference type="PROSITE" id="PS50883"/>
    </source>
</evidence>
<evidence type="ECO:0000256" key="9">
    <source>
        <dbReference type="ARBA" id="ARBA00034290"/>
    </source>
</evidence>
<dbReference type="EC" id="3.1.4.52" evidence="2"/>
<comment type="subcellular location">
    <subcellularLocation>
        <location evidence="1">Cell membrane</location>
        <topology evidence="1">Multi-pass membrane protein</topology>
    </subcellularLocation>
</comment>
<keyword evidence="8 10" id="KW-0472">Membrane</keyword>
<feature type="domain" description="EAL" evidence="11">
    <location>
        <begin position="252"/>
        <end position="502"/>
    </location>
</feature>
<comment type="caution">
    <text evidence="12">The sequence shown here is derived from an EMBL/GenBank/DDBJ whole genome shotgun (WGS) entry which is preliminary data.</text>
</comment>
<sequence length="505" mass="56809">MTQHHSSLAIPNPFKSLPLIILLPFVLISSTFTIVTMNSIQNEMHENAAAYLELIEQTVSNLEADNLAAITTPIDCVKMQENLMFENTSRELIVVKDDIAICSSKRGIIKIDLSSFIPPEGSNDGAYLFDINNDPSQRTLFVVNSVTGDKHSGIFSITNTAHLLEQYTTVANSQSSTVTLKFGNKIYPYDSDFISNRTHAFSHSNNYNFSVLVETQPAYVTNNIIVSFLRSLAISILSSYIIFLSVRRFQRRSTLVDDLRRGLTRQEFFLCYQPLINSEDETIGGIEALIRWNHPKLGLIRPDLFIPLAEQQNLINQLTDYVINAALNDLSQIPSSTHIHLGINVPPNYLHQQNCIDVLDTYREGFLAVGYILTIEVTERQMLDETGRETIKRLRTKGVKISIDDFGTGHTSLSVLQTINFDYLKIDKCFIDNIGVESVSAPVLNTIIDLGHRLGVTIVAEGVETEHQVNYLVDKNVSVLQGYYYYKPLPLAKLKRLMLSNQNLV</sequence>
<accession>A0A9X2BIX6</accession>
<reference evidence="12" key="1">
    <citation type="submission" date="2021-11" db="EMBL/GenBank/DDBJ databases">
        <title>Vibrio ZSDE26 sp. nov. and Vibrio ZSDZ34 sp. nov., isolated from coastal seawater in Qingdao.</title>
        <authorList>
            <person name="Zhang P."/>
        </authorList>
    </citation>
    <scope>NUCLEOTIDE SEQUENCE</scope>
    <source>
        <strain evidence="12">ZSDE26</strain>
    </source>
</reference>
<comment type="catalytic activity">
    <reaction evidence="9">
        <text>3',3'-c-di-GMP + H2O = 5'-phosphoguanylyl(3'-&gt;5')guanosine + H(+)</text>
        <dbReference type="Rhea" id="RHEA:24902"/>
        <dbReference type="ChEBI" id="CHEBI:15377"/>
        <dbReference type="ChEBI" id="CHEBI:15378"/>
        <dbReference type="ChEBI" id="CHEBI:58754"/>
        <dbReference type="ChEBI" id="CHEBI:58805"/>
        <dbReference type="EC" id="3.1.4.52"/>
    </reaction>
</comment>
<evidence type="ECO:0000313" key="12">
    <source>
        <dbReference type="EMBL" id="MCK6265144.1"/>
    </source>
</evidence>
<evidence type="ECO:0000256" key="10">
    <source>
        <dbReference type="SAM" id="Phobius"/>
    </source>
</evidence>
<dbReference type="CDD" id="cd01948">
    <property type="entry name" value="EAL"/>
    <property type="match status" value="1"/>
</dbReference>
<name>A0A9X2BIX6_9VIBR</name>
<dbReference type="SUPFAM" id="SSF141868">
    <property type="entry name" value="EAL domain-like"/>
    <property type="match status" value="1"/>
</dbReference>
<feature type="transmembrane region" description="Helical" evidence="10">
    <location>
        <begin position="224"/>
        <end position="246"/>
    </location>
</feature>
<dbReference type="AlphaFoldDB" id="A0A9X2BIX6"/>
<keyword evidence="3" id="KW-1003">Cell membrane</keyword>
<keyword evidence="4" id="KW-0973">c-di-GMP</keyword>
<dbReference type="GO" id="GO:0005886">
    <property type="term" value="C:plasma membrane"/>
    <property type="evidence" value="ECO:0007669"/>
    <property type="project" value="UniProtKB-SubCell"/>
</dbReference>
<evidence type="ECO:0000256" key="2">
    <source>
        <dbReference type="ARBA" id="ARBA00012282"/>
    </source>
</evidence>
<keyword evidence="5 10" id="KW-0812">Transmembrane</keyword>
<protein>
    <recommendedName>
        <fullName evidence="2">cyclic-guanylate-specific phosphodiesterase</fullName>
        <ecNumber evidence="2">3.1.4.52</ecNumber>
    </recommendedName>
</protein>
<dbReference type="PANTHER" id="PTHR33121:SF79">
    <property type="entry name" value="CYCLIC DI-GMP PHOSPHODIESTERASE PDED-RELATED"/>
    <property type="match status" value="1"/>
</dbReference>
<dbReference type="InterPro" id="IPR024744">
    <property type="entry name" value="CSS-motif_dom"/>
</dbReference>
<dbReference type="SMART" id="SM00052">
    <property type="entry name" value="EAL"/>
    <property type="match status" value="1"/>
</dbReference>
<dbReference type="Proteomes" id="UP001139559">
    <property type="component" value="Unassembled WGS sequence"/>
</dbReference>
<organism evidence="12 13">
    <name type="scientific">Vibrio amylolyticus</name>
    <dbReference type="NCBI Taxonomy" id="2847292"/>
    <lineage>
        <taxon>Bacteria</taxon>
        <taxon>Pseudomonadati</taxon>
        <taxon>Pseudomonadota</taxon>
        <taxon>Gammaproteobacteria</taxon>
        <taxon>Vibrionales</taxon>
        <taxon>Vibrionaceae</taxon>
        <taxon>Vibrio</taxon>
    </lineage>
</organism>
<dbReference type="EMBL" id="JAJHVV010000012">
    <property type="protein sequence ID" value="MCK6265144.1"/>
    <property type="molecule type" value="Genomic_DNA"/>
</dbReference>
<dbReference type="InterPro" id="IPR001633">
    <property type="entry name" value="EAL_dom"/>
</dbReference>
<proteinExistence type="predicted"/>
<dbReference type="Pfam" id="PF12792">
    <property type="entry name" value="CSS-motif"/>
    <property type="match status" value="1"/>
</dbReference>
<evidence type="ECO:0000256" key="8">
    <source>
        <dbReference type="ARBA" id="ARBA00023136"/>
    </source>
</evidence>
<dbReference type="InterPro" id="IPR050706">
    <property type="entry name" value="Cyclic-di-GMP_PDE-like"/>
</dbReference>
<evidence type="ECO:0000256" key="1">
    <source>
        <dbReference type="ARBA" id="ARBA00004651"/>
    </source>
</evidence>
<evidence type="ECO:0000256" key="6">
    <source>
        <dbReference type="ARBA" id="ARBA00022801"/>
    </source>
</evidence>
<dbReference type="PANTHER" id="PTHR33121">
    <property type="entry name" value="CYCLIC DI-GMP PHOSPHODIESTERASE PDEF"/>
    <property type="match status" value="1"/>
</dbReference>
<evidence type="ECO:0000256" key="3">
    <source>
        <dbReference type="ARBA" id="ARBA00022475"/>
    </source>
</evidence>
<keyword evidence="7 10" id="KW-1133">Transmembrane helix</keyword>
<evidence type="ECO:0000313" key="13">
    <source>
        <dbReference type="Proteomes" id="UP001139559"/>
    </source>
</evidence>
<dbReference type="RefSeq" id="WP_248010222.1">
    <property type="nucleotide sequence ID" value="NZ_JAJHVV010000012.1"/>
</dbReference>
<keyword evidence="13" id="KW-1185">Reference proteome</keyword>
<keyword evidence="6" id="KW-0378">Hydrolase</keyword>
<evidence type="ECO:0000256" key="5">
    <source>
        <dbReference type="ARBA" id="ARBA00022692"/>
    </source>
</evidence>
<evidence type="ECO:0000256" key="4">
    <source>
        <dbReference type="ARBA" id="ARBA00022636"/>
    </source>
</evidence>
<dbReference type="Gene3D" id="3.20.20.450">
    <property type="entry name" value="EAL domain"/>
    <property type="match status" value="1"/>
</dbReference>